<reference evidence="2 3" key="1">
    <citation type="submission" date="2015-06" db="EMBL/GenBank/DDBJ databases">
        <title>Expansion of signal transduction pathways in fungi by whole-genome duplication.</title>
        <authorList>
            <consortium name="DOE Joint Genome Institute"/>
            <person name="Corrochano L.M."/>
            <person name="Kuo A."/>
            <person name="Marcet-Houben M."/>
            <person name="Polaino S."/>
            <person name="Salamov A."/>
            <person name="Villalobos J.M."/>
            <person name="Alvarez M.I."/>
            <person name="Avalos J."/>
            <person name="Benito E.P."/>
            <person name="Benoit I."/>
            <person name="Burger G."/>
            <person name="Camino L.P."/>
            <person name="Canovas D."/>
            <person name="Cerda-Olmedo E."/>
            <person name="Cheng J.-F."/>
            <person name="Dominguez A."/>
            <person name="Elias M."/>
            <person name="Eslava A.P."/>
            <person name="Glaser F."/>
            <person name="Grimwood J."/>
            <person name="Gutierrez G."/>
            <person name="Heitman J."/>
            <person name="Henrissat B."/>
            <person name="Iturriaga E.A."/>
            <person name="Lang B.F."/>
            <person name="Lavin J.L."/>
            <person name="Lee S."/>
            <person name="Li W."/>
            <person name="Lindquist E."/>
            <person name="Lopez-Garcia S."/>
            <person name="Luque E.M."/>
            <person name="Marcos A.T."/>
            <person name="Martin J."/>
            <person name="Mccluskey K."/>
            <person name="Medina H.R."/>
            <person name="Miralles-Duran A."/>
            <person name="Miyazaki A."/>
            <person name="Munoz-Torres E."/>
            <person name="Oguiza J.A."/>
            <person name="Ohm R."/>
            <person name="Olmedo M."/>
            <person name="Orejas M."/>
            <person name="Ortiz-Castellanos L."/>
            <person name="Pisabarro A.G."/>
            <person name="Rodriguez-Romero J."/>
            <person name="Ruiz-Herrera J."/>
            <person name="Ruiz-Vazquez R."/>
            <person name="Sanz C."/>
            <person name="Schackwitz W."/>
            <person name="Schmutz J."/>
            <person name="Shahriari M."/>
            <person name="Shelest E."/>
            <person name="Silva-Franco F."/>
            <person name="Soanes D."/>
            <person name="Syed K."/>
            <person name="Tagua V.G."/>
            <person name="Talbot N.J."/>
            <person name="Thon M."/>
            <person name="De Vries R.P."/>
            <person name="Wiebenga A."/>
            <person name="Yadav J.S."/>
            <person name="Braun E.L."/>
            <person name="Baker S."/>
            <person name="Garre V."/>
            <person name="Horwitz B."/>
            <person name="Torres-Martinez S."/>
            <person name="Idnurm A."/>
            <person name="Herrera-Estrella A."/>
            <person name="Gabaldon T."/>
            <person name="Grigoriev I.V."/>
        </authorList>
    </citation>
    <scope>NUCLEOTIDE SEQUENCE [LARGE SCALE GENOMIC DNA]</scope>
    <source>
        <strain evidence="2 3">CBS 277.49</strain>
    </source>
</reference>
<dbReference type="GO" id="GO:0031213">
    <property type="term" value="C:RSF complex"/>
    <property type="evidence" value="ECO:0007669"/>
    <property type="project" value="InterPro"/>
</dbReference>
<evidence type="ECO:0000313" key="3">
    <source>
        <dbReference type="Proteomes" id="UP000077051"/>
    </source>
</evidence>
<dbReference type="EMBL" id="AMYB01000012">
    <property type="protein sequence ID" value="OAC97905.1"/>
    <property type="molecule type" value="Genomic_DNA"/>
</dbReference>
<feature type="compositionally biased region" description="Polar residues" evidence="1">
    <location>
        <begin position="581"/>
        <end position="590"/>
    </location>
</feature>
<keyword evidence="3" id="KW-1185">Reference proteome</keyword>
<name>A0A168GPP6_MUCCL</name>
<dbReference type="PANTHER" id="PTHR14296">
    <property type="entry name" value="REMODELING AND SPACING FACTOR 1"/>
    <property type="match status" value="1"/>
</dbReference>
<accession>A0A168GPP6</accession>
<feature type="region of interest" description="Disordered" evidence="1">
    <location>
        <begin position="569"/>
        <end position="652"/>
    </location>
</feature>
<evidence type="ECO:0000256" key="1">
    <source>
        <dbReference type="SAM" id="MobiDB-lite"/>
    </source>
</evidence>
<sequence length="652" mass="73528">MPSRNATSSPTTKKLKYKVDKVVILPEKRASKKKLEIHVNETSSPEAILHASWEFISAFHFFNTFKTYFHLPKSLSIDKLEQAMLAGKDEQDEALVEDEMTERFNRESSVLSQQSNASSASSTPQPARHHYLADFMIRIVSPLLTQRQKTLINRDNYEQCIADVFPDFPHFADMAVLDKIKVLKSIELAHVDIGDPELVSLQNGQSSQELRFAPLGSDYEGWVYWYFGDDRLYREIPIPIGRKPLTIADTLEFTFELVCATIQDWRDMIEKFKPTKRTSNRDLASAITTLAREMVAKLEAREENRLRHEAKIKRAKELELMPKKRSRRLEVKFDEQAKRQKLLDEAKEQAELEEKEHQMKAKEAKLAADRDRKEMQTEETKLRKDMFGVMNDFVLRGVETEADMKPLMAPINSKTTEEERVHKMKGWIKLLRGAVSVELVGEPPQQQQVQFVGQAANTALKSVLFKNTMRIYLATLLLFKLNPITLAYENTEEVHKKLVLNRYEAMDSFCKEFNMAIESISDAAVREDAIRMLTTVFAFDPAPEMDVTGQDGDAPSSLVPDVAMNADTATTTTTTATTTTPENTTKSTIAQPEALPASDSISTTTATEEPTAAKDDSTIKSQPPSLEPQEATIAPTDTDATSVPTVASLPAI</sequence>
<dbReference type="InterPro" id="IPR028938">
    <property type="entry name" value="Rsf1-like"/>
</dbReference>
<dbReference type="STRING" id="747725.A0A168GPP6"/>
<proteinExistence type="predicted"/>
<protein>
    <submittedName>
        <fullName evidence="2">Uncharacterized protein</fullName>
    </submittedName>
</protein>
<dbReference type="VEuPathDB" id="FungiDB:MUCCIDRAFT_86748"/>
<feature type="region of interest" description="Disordered" evidence="1">
    <location>
        <begin position="106"/>
        <end position="126"/>
    </location>
</feature>
<organism evidence="2 3">
    <name type="scientific">Mucor lusitanicus CBS 277.49</name>
    <dbReference type="NCBI Taxonomy" id="747725"/>
    <lineage>
        <taxon>Eukaryota</taxon>
        <taxon>Fungi</taxon>
        <taxon>Fungi incertae sedis</taxon>
        <taxon>Mucoromycota</taxon>
        <taxon>Mucoromycotina</taxon>
        <taxon>Mucoromycetes</taxon>
        <taxon>Mucorales</taxon>
        <taxon>Mucorineae</taxon>
        <taxon>Mucoraceae</taxon>
        <taxon>Mucor</taxon>
    </lineage>
</organism>
<dbReference type="AlphaFoldDB" id="A0A168GPP6"/>
<comment type="caution">
    <text evidence="2">The sequence shown here is derived from an EMBL/GenBank/DDBJ whole genome shotgun (WGS) entry which is preliminary data.</text>
</comment>
<feature type="region of interest" description="Disordered" evidence="1">
    <location>
        <begin position="354"/>
        <end position="375"/>
    </location>
</feature>
<dbReference type="GO" id="GO:0006355">
    <property type="term" value="P:regulation of DNA-templated transcription"/>
    <property type="evidence" value="ECO:0007669"/>
    <property type="project" value="InterPro"/>
</dbReference>
<dbReference type="Proteomes" id="UP000077051">
    <property type="component" value="Unassembled WGS sequence"/>
</dbReference>
<gene>
    <name evidence="2" type="ORF">MUCCIDRAFT_86748</name>
</gene>
<evidence type="ECO:0000313" key="2">
    <source>
        <dbReference type="EMBL" id="OAC97905.1"/>
    </source>
</evidence>
<dbReference type="PANTHER" id="PTHR14296:SF3">
    <property type="entry name" value="DIKAR, ISOFORM F"/>
    <property type="match status" value="1"/>
</dbReference>
<dbReference type="OrthoDB" id="303107at2759"/>
<feature type="compositionally biased region" description="Low complexity" evidence="1">
    <location>
        <begin position="108"/>
        <end position="122"/>
    </location>
</feature>
<feature type="compositionally biased region" description="Low complexity" evidence="1">
    <location>
        <begin position="569"/>
        <end position="580"/>
    </location>
</feature>